<feature type="region of interest" description="Disordered" evidence="1">
    <location>
        <begin position="530"/>
        <end position="560"/>
    </location>
</feature>
<dbReference type="AlphaFoldDB" id="A0A644ZRC8"/>
<evidence type="ECO:0000313" key="2">
    <source>
        <dbReference type="EMBL" id="MPM43316.1"/>
    </source>
</evidence>
<organism evidence="2">
    <name type="scientific">bioreactor metagenome</name>
    <dbReference type="NCBI Taxonomy" id="1076179"/>
    <lineage>
        <taxon>unclassified sequences</taxon>
        <taxon>metagenomes</taxon>
        <taxon>ecological metagenomes</taxon>
    </lineage>
</organism>
<comment type="caution">
    <text evidence="2">The sequence shown here is derived from an EMBL/GenBank/DDBJ whole genome shotgun (WGS) entry which is preliminary data.</text>
</comment>
<accession>A0A644ZRC8</accession>
<dbReference type="EMBL" id="VSSQ01010058">
    <property type="protein sequence ID" value="MPM43316.1"/>
    <property type="molecule type" value="Genomic_DNA"/>
</dbReference>
<name>A0A644ZRC8_9ZZZZ</name>
<evidence type="ECO:0000256" key="1">
    <source>
        <dbReference type="SAM" id="MobiDB-lite"/>
    </source>
</evidence>
<proteinExistence type="predicted"/>
<sequence length="572" mass="58798">MVGAYRPPLALYVGNVISRAHELGAPQGDQVAELGIGAVVHGEVGLHGQQLALPVGGELHVHEEGGALSGVLLLLLPGIVQRHGVPRGQRGGSHEGFHGGAELVAEGASGGVGHEDQLLRLNAEAWGDHGQVEMDADGLGMDHQAPLVVRVGESHVRLDGHVGLPSHVEVVLHGDHVGAGEDGGGVLPFLYLLGEIHVWRAGMDFDGVFRHGGGSAHVGRKDLQIEFHLLGSGGGVLVGVGADDGYGVAVLENLLVAQDGAVPSVALVRGEGDEAGNPVFPPDVLVGDDLVDAGHLLRLGCVDTLYVGVGNLRLDEGRVEGFLRHLEDQVRAVVQGPGNLGDGGGTGVLAAPDPPVLRKDEIELLLVHLSPEHLSGIHDGVDDGLVPGAPAGVPVGLEPVPDFFPVRVGVCVEKGLGGDDESRSAEAALGGPVLDPGLLDRMETFGGTDALDGGDAGSFRQPRHLVHAGPGVFAVDDDAAGAAMALAASYLGPGQPELFPEHGGKGAVILHDDIPFDAVDKKDFLNHPFPSSFRSSAGAGRQNSGPERGQAMGTGTAAPFLFNKDFARDLRQ</sequence>
<gene>
    <name evidence="2" type="ORF">SDC9_89989</name>
</gene>
<reference evidence="2" key="1">
    <citation type="submission" date="2019-08" db="EMBL/GenBank/DDBJ databases">
        <authorList>
            <person name="Kucharzyk K."/>
            <person name="Murdoch R.W."/>
            <person name="Higgins S."/>
            <person name="Loffler F."/>
        </authorList>
    </citation>
    <scope>NUCLEOTIDE SEQUENCE</scope>
</reference>
<protein>
    <submittedName>
        <fullName evidence="2">Uncharacterized protein</fullName>
    </submittedName>
</protein>